<comment type="caution">
    <text evidence="5">The sequence shown here is derived from an EMBL/GenBank/DDBJ whole genome shotgun (WGS) entry which is preliminary data.</text>
</comment>
<evidence type="ECO:0000313" key="6">
    <source>
        <dbReference type="Proteomes" id="UP001596306"/>
    </source>
</evidence>
<evidence type="ECO:0000313" key="5">
    <source>
        <dbReference type="EMBL" id="MFC6355875.1"/>
    </source>
</evidence>
<dbReference type="RefSeq" id="WP_386729306.1">
    <property type="nucleotide sequence ID" value="NZ_JBHSTP010000001.1"/>
</dbReference>
<keyword evidence="2 4" id="KW-0575">Peroxidase</keyword>
<evidence type="ECO:0000256" key="3">
    <source>
        <dbReference type="ARBA" id="ARBA00023002"/>
    </source>
</evidence>
<dbReference type="GO" id="GO:0004601">
    <property type="term" value="F:peroxidase activity"/>
    <property type="evidence" value="ECO:0007669"/>
    <property type="project" value="UniProtKB-KW"/>
</dbReference>
<evidence type="ECO:0000256" key="2">
    <source>
        <dbReference type="ARBA" id="ARBA00022559"/>
    </source>
</evidence>
<dbReference type="Proteomes" id="UP001596306">
    <property type="component" value="Unassembled WGS sequence"/>
</dbReference>
<dbReference type="PRINTS" id="PR01011">
    <property type="entry name" value="GLUTPROXDASE"/>
</dbReference>
<dbReference type="InterPro" id="IPR029759">
    <property type="entry name" value="GPX_AS"/>
</dbReference>
<dbReference type="InterPro" id="IPR036249">
    <property type="entry name" value="Thioredoxin-like_sf"/>
</dbReference>
<dbReference type="Gene3D" id="3.40.30.10">
    <property type="entry name" value="Glutaredoxin"/>
    <property type="match status" value="1"/>
</dbReference>
<dbReference type="PANTHER" id="PTHR11592">
    <property type="entry name" value="GLUTATHIONE PEROXIDASE"/>
    <property type="match status" value="1"/>
</dbReference>
<dbReference type="PANTHER" id="PTHR11592:SF40">
    <property type="entry name" value="THIOREDOXIN_GLUTATHIONE PEROXIDASE BTUE"/>
    <property type="match status" value="1"/>
</dbReference>
<gene>
    <name evidence="5" type="ORF">ACFQB0_07120</name>
</gene>
<dbReference type="PROSITE" id="PS00763">
    <property type="entry name" value="GLUTATHIONE_PEROXID_2"/>
    <property type="match status" value="1"/>
</dbReference>
<dbReference type="CDD" id="cd00340">
    <property type="entry name" value="GSH_Peroxidase"/>
    <property type="match status" value="1"/>
</dbReference>
<keyword evidence="6" id="KW-1185">Reference proteome</keyword>
<sequence length="164" mass="18082">MNIREIPLTTIEGATTTLAEYADRVVLVVNVASKCGLTPQYAKLEALREQYGPRGLAVLGFPCNQFAGQEPGDAEKIQEFCSVNYGVTFPLFDKIKVNGRKRHPLYAELAKVPDAAGKAGRIRWNFEKFVIAPDATISRFRSTTEPDAPEILRAIESALPVRSD</sequence>
<organism evidence="5 6">
    <name type="scientific">Luethyella okanaganae</name>
    <dbReference type="NCBI Taxonomy" id="69372"/>
    <lineage>
        <taxon>Bacteria</taxon>
        <taxon>Bacillati</taxon>
        <taxon>Actinomycetota</taxon>
        <taxon>Actinomycetes</taxon>
        <taxon>Micrococcales</taxon>
        <taxon>Microbacteriaceae</taxon>
        <taxon>Luethyella</taxon>
    </lineage>
</organism>
<reference evidence="6" key="1">
    <citation type="journal article" date="2019" name="Int. J. Syst. Evol. Microbiol.">
        <title>The Global Catalogue of Microorganisms (GCM) 10K type strain sequencing project: providing services to taxonomists for standard genome sequencing and annotation.</title>
        <authorList>
            <consortium name="The Broad Institute Genomics Platform"/>
            <consortium name="The Broad Institute Genome Sequencing Center for Infectious Disease"/>
            <person name="Wu L."/>
            <person name="Ma J."/>
        </authorList>
    </citation>
    <scope>NUCLEOTIDE SEQUENCE [LARGE SCALE GENOMIC DNA]</scope>
    <source>
        <strain evidence="6">CCUG 43304</strain>
    </source>
</reference>
<protein>
    <recommendedName>
        <fullName evidence="4">Glutathione peroxidase</fullName>
    </recommendedName>
</protein>
<dbReference type="PIRSF" id="PIRSF000303">
    <property type="entry name" value="Glutathion_perox"/>
    <property type="match status" value="1"/>
</dbReference>
<accession>A0ABW1VFJ9</accession>
<dbReference type="SUPFAM" id="SSF52833">
    <property type="entry name" value="Thioredoxin-like"/>
    <property type="match status" value="1"/>
</dbReference>
<dbReference type="Pfam" id="PF00255">
    <property type="entry name" value="GSHPx"/>
    <property type="match status" value="1"/>
</dbReference>
<dbReference type="InterPro" id="IPR029760">
    <property type="entry name" value="GPX_CS"/>
</dbReference>
<dbReference type="PROSITE" id="PS00460">
    <property type="entry name" value="GLUTATHIONE_PEROXID_1"/>
    <property type="match status" value="1"/>
</dbReference>
<proteinExistence type="inferred from homology"/>
<dbReference type="PROSITE" id="PS51355">
    <property type="entry name" value="GLUTATHIONE_PEROXID_3"/>
    <property type="match status" value="1"/>
</dbReference>
<dbReference type="EMBL" id="JBHSTP010000001">
    <property type="protein sequence ID" value="MFC6355875.1"/>
    <property type="molecule type" value="Genomic_DNA"/>
</dbReference>
<comment type="similarity">
    <text evidence="1 4">Belongs to the glutathione peroxidase family.</text>
</comment>
<keyword evidence="3 4" id="KW-0560">Oxidoreductase</keyword>
<dbReference type="InterPro" id="IPR000889">
    <property type="entry name" value="Glutathione_peroxidase"/>
</dbReference>
<evidence type="ECO:0000256" key="1">
    <source>
        <dbReference type="ARBA" id="ARBA00006926"/>
    </source>
</evidence>
<evidence type="ECO:0000256" key="4">
    <source>
        <dbReference type="RuleBase" id="RU000499"/>
    </source>
</evidence>
<name>A0ABW1VFJ9_9MICO</name>